<dbReference type="Pfam" id="PF08100">
    <property type="entry name" value="Dimerisation"/>
    <property type="match status" value="1"/>
</dbReference>
<evidence type="ECO:0000313" key="13">
    <source>
        <dbReference type="RefSeq" id="XP_060039405.1"/>
    </source>
</evidence>
<dbReference type="InterPro" id="IPR036390">
    <property type="entry name" value="WH_DNA-bd_sf"/>
</dbReference>
<evidence type="ECO:0000259" key="10">
    <source>
        <dbReference type="Pfam" id="PF00891"/>
    </source>
</evidence>
<reference evidence="13" key="1">
    <citation type="submission" date="2025-08" db="UniProtKB">
        <authorList>
            <consortium name="RefSeq"/>
        </authorList>
    </citation>
    <scope>IDENTIFICATION</scope>
</reference>
<keyword evidence="3" id="KW-0949">S-adenosyl-L-methionine</keyword>
<dbReference type="PANTHER" id="PTHR43712:SF2">
    <property type="entry name" value="O-METHYLTRANSFERASE CICE"/>
    <property type="match status" value="1"/>
</dbReference>
<evidence type="ECO:0000256" key="6">
    <source>
        <dbReference type="ARBA" id="ARBA00039116"/>
    </source>
</evidence>
<feature type="domain" description="O-methyltransferase dimerisation" evidence="11">
    <location>
        <begin position="21"/>
        <end position="101"/>
    </location>
</feature>
<evidence type="ECO:0000256" key="8">
    <source>
        <dbReference type="ARBA" id="ARBA00043054"/>
    </source>
</evidence>
<protein>
    <recommendedName>
        <fullName evidence="7">Acetylserotonin O-methyltransferase</fullName>
        <ecNumber evidence="6">2.1.1.4</ecNumber>
    </recommendedName>
    <alternativeName>
        <fullName evidence="8">Hydroxyindole O-methyltransferase</fullName>
    </alternativeName>
</protein>
<dbReference type="SUPFAM" id="SSF46785">
    <property type="entry name" value="Winged helix' DNA-binding domain"/>
    <property type="match status" value="1"/>
</dbReference>
<dbReference type="PROSITE" id="PS51683">
    <property type="entry name" value="SAM_OMT_II"/>
    <property type="match status" value="1"/>
</dbReference>
<organism evidence="12 13">
    <name type="scientific">Erinaceus europaeus</name>
    <name type="common">Western European hedgehog</name>
    <dbReference type="NCBI Taxonomy" id="9365"/>
    <lineage>
        <taxon>Eukaryota</taxon>
        <taxon>Metazoa</taxon>
        <taxon>Chordata</taxon>
        <taxon>Craniata</taxon>
        <taxon>Vertebrata</taxon>
        <taxon>Euteleostomi</taxon>
        <taxon>Mammalia</taxon>
        <taxon>Eutheria</taxon>
        <taxon>Laurasiatheria</taxon>
        <taxon>Eulipotyphla</taxon>
        <taxon>Erinaceidae</taxon>
        <taxon>Erinaceinae</taxon>
        <taxon>Erinaceus</taxon>
    </lineage>
</organism>
<proteinExistence type="predicted"/>
<name>A0ABM3WS57_ERIEU</name>
<feature type="domain" description="O-methyltransferase C-terminal" evidence="10">
    <location>
        <begin position="123"/>
        <end position="333"/>
    </location>
</feature>
<evidence type="ECO:0000313" key="12">
    <source>
        <dbReference type="Proteomes" id="UP001652624"/>
    </source>
</evidence>
<dbReference type="Gene3D" id="3.40.50.150">
    <property type="entry name" value="Vaccinia Virus protein VP39"/>
    <property type="match status" value="1"/>
</dbReference>
<dbReference type="InterPro" id="IPR016461">
    <property type="entry name" value="COMT-like"/>
</dbReference>
<evidence type="ECO:0000259" key="11">
    <source>
        <dbReference type="Pfam" id="PF08100"/>
    </source>
</evidence>
<sequence>MDAAGDSMASPQDPDYLLLGQLAHGFMASQVLFAACELGVFDLLAEAGPLDAIGVAARLDTSPQATETLLDTCVSLRLLTRDATVSPAAYGSTRLSRTFLARGSPLSQTHLLSYTATTVYRTWAHLASAVREGRNQHLRAFGASSRDLFSAIYRSEEERLLFLRALQQTWGVHGPPTLTAFDLSPFARICDLGGGLGGLARQCAALYPNSRVTVLDLPEVVAVARTHCPLPQDARVNFLEGDFLRDPLPVADLFILARILHDWTDDRCRHLLARVRAACTPGGGVLVVESLLDADGRGPLATQLLSVNMLLQTEGRERSAGEYHALLAAAGFSHLQVRSGLGLYAALLATQ</sequence>
<dbReference type="SUPFAM" id="SSF53335">
    <property type="entry name" value="S-adenosyl-L-methionine-dependent methyltransferases"/>
    <property type="match status" value="1"/>
</dbReference>
<keyword evidence="9" id="KW-0471">Melatonin biosynthesis</keyword>
<evidence type="ECO:0000256" key="2">
    <source>
        <dbReference type="ARBA" id="ARBA00022679"/>
    </source>
</evidence>
<dbReference type="PIRSF" id="PIRSF005739">
    <property type="entry name" value="O-mtase"/>
    <property type="match status" value="1"/>
</dbReference>
<comment type="function">
    <text evidence="4">Catalyzes the transfer of a methyl group onto N-acetylserotonin, producing melatonin (N-acetyl-5-methoxytryptamine).</text>
</comment>
<dbReference type="RefSeq" id="XP_060039405.1">
    <property type="nucleotide sequence ID" value="XM_060183422.1"/>
</dbReference>
<evidence type="ECO:0000256" key="5">
    <source>
        <dbReference type="ARBA" id="ARBA00037926"/>
    </source>
</evidence>
<dbReference type="Pfam" id="PF00891">
    <property type="entry name" value="Methyltransf_2"/>
    <property type="match status" value="1"/>
</dbReference>
<comment type="pathway">
    <text evidence="5">Aromatic compound metabolism; melatonin biosynthesis; melatonin from serotonin: step 1/2.</text>
</comment>
<evidence type="ECO:0000256" key="4">
    <source>
        <dbReference type="ARBA" id="ARBA00037645"/>
    </source>
</evidence>
<dbReference type="InterPro" id="IPR036388">
    <property type="entry name" value="WH-like_DNA-bd_sf"/>
</dbReference>
<dbReference type="PANTHER" id="PTHR43712">
    <property type="entry name" value="PUTATIVE (AFU_ORTHOLOGUE AFUA_4G14580)-RELATED"/>
    <property type="match status" value="1"/>
</dbReference>
<dbReference type="Proteomes" id="UP001652624">
    <property type="component" value="Chromosome X"/>
</dbReference>
<keyword evidence="2" id="KW-0808">Transferase</keyword>
<evidence type="ECO:0000256" key="3">
    <source>
        <dbReference type="ARBA" id="ARBA00022691"/>
    </source>
</evidence>
<dbReference type="InterPro" id="IPR001077">
    <property type="entry name" value="COMT_C"/>
</dbReference>
<dbReference type="EC" id="2.1.1.4" evidence="6"/>
<accession>A0ABM3WS57</accession>
<dbReference type="GeneID" id="103127740"/>
<gene>
    <name evidence="13" type="primary">ASMT</name>
</gene>
<dbReference type="InterPro" id="IPR012967">
    <property type="entry name" value="COMT_dimerisation"/>
</dbReference>
<evidence type="ECO:0000256" key="7">
    <source>
        <dbReference type="ARBA" id="ARBA00040730"/>
    </source>
</evidence>
<evidence type="ECO:0000256" key="1">
    <source>
        <dbReference type="ARBA" id="ARBA00022603"/>
    </source>
</evidence>
<evidence type="ECO:0000256" key="9">
    <source>
        <dbReference type="ARBA" id="ARBA00043260"/>
    </source>
</evidence>
<dbReference type="InterPro" id="IPR029063">
    <property type="entry name" value="SAM-dependent_MTases_sf"/>
</dbReference>
<keyword evidence="1" id="KW-0489">Methyltransferase</keyword>
<dbReference type="Gene3D" id="1.10.10.10">
    <property type="entry name" value="Winged helix-like DNA-binding domain superfamily/Winged helix DNA-binding domain"/>
    <property type="match status" value="1"/>
</dbReference>
<keyword evidence="12" id="KW-1185">Reference proteome</keyword>